<sequence length="77" mass="8500">MGVLNGNFTRVYWKAALAVNLFRNVRKSSPACATASLLGRDFELLPQEMNDMPVSNTAANRPNINLFAVITGYVLRV</sequence>
<proteinExistence type="predicted"/>
<reference evidence="2" key="1">
    <citation type="journal article" date="2014" name="Genome">
        <title>Draft Genome Sequences of Three Strains of Bacteroides pyogenes Isolated from a Cat and Swine.</title>
        <authorList>
            <person name="Sakamoto M."/>
            <person name="Oshima K."/>
            <person name="Suda W."/>
            <person name="Kitamura K."/>
            <person name="Iida T."/>
            <person name="Hattori M."/>
            <person name="Ohkuma M."/>
        </authorList>
    </citation>
    <scope>NUCLEOTIDE SEQUENCE [LARGE SCALE GENOMIC DNA]</scope>
    <source>
        <strain evidence="2">JCM 6294</strain>
    </source>
</reference>
<protein>
    <submittedName>
        <fullName evidence="1">Uncharacterized protein</fullName>
    </submittedName>
</protein>
<evidence type="ECO:0000313" key="2">
    <source>
        <dbReference type="Proteomes" id="UP000018842"/>
    </source>
</evidence>
<accession>W4PJT6</accession>
<name>W4PJT6_9BACE</name>
<gene>
    <name evidence="1" type="ORF">JCM6294_3077</name>
</gene>
<dbReference type="AlphaFoldDB" id="W4PJT6"/>
<comment type="caution">
    <text evidence="1">The sequence shown here is derived from an EMBL/GenBank/DDBJ whole genome shotgun (WGS) entry which is preliminary data.</text>
</comment>
<evidence type="ECO:0000313" key="1">
    <source>
        <dbReference type="EMBL" id="GAE19955.1"/>
    </source>
</evidence>
<organism evidence="1 2">
    <name type="scientific">Bacteroides pyogenes DSM 20611 = JCM 6294</name>
    <dbReference type="NCBI Taxonomy" id="1121100"/>
    <lineage>
        <taxon>Bacteria</taxon>
        <taxon>Pseudomonadati</taxon>
        <taxon>Bacteroidota</taxon>
        <taxon>Bacteroidia</taxon>
        <taxon>Bacteroidales</taxon>
        <taxon>Bacteroidaceae</taxon>
        <taxon>Bacteroides</taxon>
    </lineage>
</organism>
<dbReference type="EMBL" id="BAIR01000034">
    <property type="protein sequence ID" value="GAE19955.1"/>
    <property type="molecule type" value="Genomic_DNA"/>
</dbReference>
<dbReference type="Proteomes" id="UP000018842">
    <property type="component" value="Unassembled WGS sequence"/>
</dbReference>